<dbReference type="EMBL" id="JBEDNQ010000009">
    <property type="protein sequence ID" value="MEQ3552916.1"/>
    <property type="molecule type" value="Genomic_DNA"/>
</dbReference>
<gene>
    <name evidence="2" type="ORF">WIS52_20825</name>
</gene>
<evidence type="ECO:0000313" key="3">
    <source>
        <dbReference type="Proteomes" id="UP001494902"/>
    </source>
</evidence>
<dbReference type="Proteomes" id="UP001494902">
    <property type="component" value="Unassembled WGS sequence"/>
</dbReference>
<proteinExistence type="predicted"/>
<keyword evidence="3" id="KW-1185">Reference proteome</keyword>
<feature type="compositionally biased region" description="Basic and acidic residues" evidence="1">
    <location>
        <begin position="13"/>
        <end position="23"/>
    </location>
</feature>
<name>A0ABV1KEN7_9PSEU</name>
<reference evidence="2 3" key="1">
    <citation type="submission" date="2024-03" db="EMBL/GenBank/DDBJ databases">
        <title>Draft genome sequence of Pseudonocardia nematodicida JCM 31783.</title>
        <authorList>
            <person name="Butdee W."/>
            <person name="Duangmal K."/>
        </authorList>
    </citation>
    <scope>NUCLEOTIDE SEQUENCE [LARGE SCALE GENOMIC DNA]</scope>
    <source>
        <strain evidence="2 3">JCM 31783</strain>
    </source>
</reference>
<organism evidence="2 3">
    <name type="scientific">Pseudonocardia nematodicida</name>
    <dbReference type="NCBI Taxonomy" id="1206997"/>
    <lineage>
        <taxon>Bacteria</taxon>
        <taxon>Bacillati</taxon>
        <taxon>Actinomycetota</taxon>
        <taxon>Actinomycetes</taxon>
        <taxon>Pseudonocardiales</taxon>
        <taxon>Pseudonocardiaceae</taxon>
        <taxon>Pseudonocardia</taxon>
    </lineage>
</organism>
<evidence type="ECO:0000313" key="2">
    <source>
        <dbReference type="EMBL" id="MEQ3552916.1"/>
    </source>
</evidence>
<protein>
    <submittedName>
        <fullName evidence="2">Uncharacterized protein</fullName>
    </submittedName>
</protein>
<comment type="caution">
    <text evidence="2">The sequence shown here is derived from an EMBL/GenBank/DDBJ whole genome shotgun (WGS) entry which is preliminary data.</text>
</comment>
<feature type="region of interest" description="Disordered" evidence="1">
    <location>
        <begin position="1"/>
        <end position="32"/>
    </location>
</feature>
<accession>A0ABV1KEN7</accession>
<sequence>MTHPDEQIANNRRFADTDAKDHVPQIPSVGEQAGLHRHLHRSAGRSADVFGLSFVAAGQGGLLPATTRRDIAPLAAALNVVIDRAPGTRSRGGRHG</sequence>
<dbReference type="RefSeq" id="WP_349299989.1">
    <property type="nucleotide sequence ID" value="NZ_JBEDNQ010000009.1"/>
</dbReference>
<evidence type="ECO:0000256" key="1">
    <source>
        <dbReference type="SAM" id="MobiDB-lite"/>
    </source>
</evidence>